<reference evidence="3" key="2">
    <citation type="submission" date="2021-05" db="EMBL/GenBank/DDBJ databases">
        <authorList>
            <person name="Pain A."/>
        </authorList>
    </citation>
    <scope>NUCLEOTIDE SEQUENCE</scope>
    <source>
        <strain evidence="3">1802A</strain>
    </source>
</reference>
<keyword evidence="4" id="KW-1185">Reference proteome</keyword>
<proteinExistence type="predicted"/>
<keyword evidence="2" id="KW-0812">Transmembrane</keyword>
<dbReference type="Proteomes" id="UP001195914">
    <property type="component" value="Unassembled WGS sequence"/>
</dbReference>
<comment type="caution">
    <text evidence="3">The sequence shown here is derived from an EMBL/GenBank/DDBJ whole genome shotgun (WGS) entry which is preliminary data.</text>
</comment>
<evidence type="ECO:0000256" key="2">
    <source>
        <dbReference type="SAM" id="Phobius"/>
    </source>
</evidence>
<name>A0AAD9GDS1_BABDI</name>
<sequence>MCPTIHMRKHYFVKTLPHEVSINPGISASIIDIEYYNHLAGIRGFKKLPDDIHVAYLLYTHRNIHKSLEFDPNRHRARWKTVRSAIDKVFTTSMFSVMIRDDFSESSLWCSKFEYEVEPLHDLTSNAYDEATKLALYLELSKTTLSRADHYDVMSLANATPDIALIGYQDNSSDQDDIVVIVHRTRGSWIQIASLLTIKLLDQKSSPVKYILDKDMSVFNSCYEKLGSMLDHIGGFWSNAWRDMCVKPELLNNHARLTFEDYLWEFFNVNIAGLHPYQQSVLMVLCGALHEAFYAMRSEDKKPIEGEVLLKMYSNDKCTGPYLSLVSHMLSSRVMKSSFLSNALKDVDATRVEYILGIWVAYVSSVHMMRAQLEYVDFNDYMMSISPVPMLTYTQKMLLSFMGGIAVLSFLTALIMGIIRCGRHRTILLVQRQQDMMFDSGSVGDDDSDLMSSARNEDTVR</sequence>
<protein>
    <submittedName>
        <fullName evidence="3">Uncharacterized protein</fullName>
    </submittedName>
</protein>
<accession>A0AAD9GDS1</accession>
<dbReference type="EMBL" id="JAHBMH010000044">
    <property type="protein sequence ID" value="KAK1936507.1"/>
    <property type="molecule type" value="Genomic_DNA"/>
</dbReference>
<gene>
    <name evidence="3" type="ORF">X943_003935</name>
</gene>
<feature type="region of interest" description="Disordered" evidence="1">
    <location>
        <begin position="440"/>
        <end position="461"/>
    </location>
</feature>
<dbReference type="AlphaFoldDB" id="A0AAD9GDS1"/>
<evidence type="ECO:0000313" key="4">
    <source>
        <dbReference type="Proteomes" id="UP001195914"/>
    </source>
</evidence>
<organism evidence="3 4">
    <name type="scientific">Babesia divergens</name>
    <dbReference type="NCBI Taxonomy" id="32595"/>
    <lineage>
        <taxon>Eukaryota</taxon>
        <taxon>Sar</taxon>
        <taxon>Alveolata</taxon>
        <taxon>Apicomplexa</taxon>
        <taxon>Aconoidasida</taxon>
        <taxon>Piroplasmida</taxon>
        <taxon>Babesiidae</taxon>
        <taxon>Babesia</taxon>
    </lineage>
</organism>
<evidence type="ECO:0000313" key="3">
    <source>
        <dbReference type="EMBL" id="KAK1936507.1"/>
    </source>
</evidence>
<evidence type="ECO:0000256" key="1">
    <source>
        <dbReference type="SAM" id="MobiDB-lite"/>
    </source>
</evidence>
<keyword evidence="2" id="KW-0472">Membrane</keyword>
<keyword evidence="2" id="KW-1133">Transmembrane helix</keyword>
<reference evidence="3" key="1">
    <citation type="journal article" date="2014" name="Nucleic Acids Res.">
        <title>The evolutionary dynamics of variant antigen genes in Babesia reveal a history of genomic innovation underlying host-parasite interaction.</title>
        <authorList>
            <person name="Jackson A.P."/>
            <person name="Otto T.D."/>
            <person name="Darby A."/>
            <person name="Ramaprasad A."/>
            <person name="Xia D."/>
            <person name="Echaide I.E."/>
            <person name="Farber M."/>
            <person name="Gahlot S."/>
            <person name="Gamble J."/>
            <person name="Gupta D."/>
            <person name="Gupta Y."/>
            <person name="Jackson L."/>
            <person name="Malandrin L."/>
            <person name="Malas T.B."/>
            <person name="Moussa E."/>
            <person name="Nair M."/>
            <person name="Reid A.J."/>
            <person name="Sanders M."/>
            <person name="Sharma J."/>
            <person name="Tracey A."/>
            <person name="Quail M.A."/>
            <person name="Weir W."/>
            <person name="Wastling J.M."/>
            <person name="Hall N."/>
            <person name="Willadsen P."/>
            <person name="Lingelbach K."/>
            <person name="Shiels B."/>
            <person name="Tait A."/>
            <person name="Berriman M."/>
            <person name="Allred D.R."/>
            <person name="Pain A."/>
        </authorList>
    </citation>
    <scope>NUCLEOTIDE SEQUENCE</scope>
    <source>
        <strain evidence="3">1802A</strain>
    </source>
</reference>
<feature type="transmembrane region" description="Helical" evidence="2">
    <location>
        <begin position="397"/>
        <end position="419"/>
    </location>
</feature>